<dbReference type="GO" id="GO:0019867">
    <property type="term" value="C:outer membrane"/>
    <property type="evidence" value="ECO:0007669"/>
    <property type="project" value="InterPro"/>
</dbReference>
<dbReference type="PANTHER" id="PTHR34597">
    <property type="entry name" value="SLR1661 PROTEIN"/>
    <property type="match status" value="1"/>
</dbReference>
<keyword evidence="3" id="KW-0998">Cell outer membrane</keyword>
<dbReference type="InterPro" id="IPR010827">
    <property type="entry name" value="BamA/TamA_POTRA"/>
</dbReference>
<evidence type="ECO:0008006" key="10">
    <source>
        <dbReference type="Google" id="ProtNLM"/>
    </source>
</evidence>
<dbReference type="Gene3D" id="2.40.160.50">
    <property type="entry name" value="membrane protein fhac: a member of the omp85/tpsb transporter family"/>
    <property type="match status" value="1"/>
</dbReference>
<protein>
    <recommendedName>
        <fullName evidence="10">ShlB/FhaC/HecB family hemolysin secretion/activation protein</fullName>
    </recommendedName>
</protein>
<dbReference type="Pfam" id="PF07244">
    <property type="entry name" value="POTRA"/>
    <property type="match status" value="1"/>
</dbReference>
<keyword evidence="2" id="KW-0812">Transmembrane</keyword>
<dbReference type="Pfam" id="PF08479">
    <property type="entry name" value="POTRA_2"/>
    <property type="match status" value="1"/>
</dbReference>
<feature type="signal peptide" evidence="4">
    <location>
        <begin position="1"/>
        <end position="31"/>
    </location>
</feature>
<proteinExistence type="predicted"/>
<dbReference type="InterPro" id="IPR005565">
    <property type="entry name" value="Hemolysn_activator_HlyB_C"/>
</dbReference>
<gene>
    <name evidence="8" type="ORF">DI555_20085</name>
</gene>
<dbReference type="EMBL" id="QFPX01000022">
    <property type="protein sequence ID" value="PZQ51985.1"/>
    <property type="molecule type" value="Genomic_DNA"/>
</dbReference>
<dbReference type="Pfam" id="PF03865">
    <property type="entry name" value="ShlB"/>
    <property type="match status" value="1"/>
</dbReference>
<feature type="domain" description="Haemolysin activator HlyB C-terminal" evidence="5">
    <location>
        <begin position="227"/>
        <end position="526"/>
    </location>
</feature>
<evidence type="ECO:0000256" key="4">
    <source>
        <dbReference type="SAM" id="SignalP"/>
    </source>
</evidence>
<evidence type="ECO:0000313" key="8">
    <source>
        <dbReference type="EMBL" id="PZQ51985.1"/>
    </source>
</evidence>
<feature type="domain" description="Polypeptide-transport-associated ShlB-type" evidence="7">
    <location>
        <begin position="94"/>
        <end position="165"/>
    </location>
</feature>
<comment type="caution">
    <text evidence="8">The sequence shown here is derived from an EMBL/GenBank/DDBJ whole genome shotgun (WGS) entry which is preliminary data.</text>
</comment>
<dbReference type="InterPro" id="IPR051544">
    <property type="entry name" value="TPS_OM_transporter"/>
</dbReference>
<evidence type="ECO:0000256" key="1">
    <source>
        <dbReference type="ARBA" id="ARBA00022452"/>
    </source>
</evidence>
<organism evidence="8 9">
    <name type="scientific">Novosphingobium pentaromativorans</name>
    <dbReference type="NCBI Taxonomy" id="205844"/>
    <lineage>
        <taxon>Bacteria</taxon>
        <taxon>Pseudomonadati</taxon>
        <taxon>Pseudomonadota</taxon>
        <taxon>Alphaproteobacteria</taxon>
        <taxon>Sphingomonadales</taxon>
        <taxon>Sphingomonadaceae</taxon>
        <taxon>Novosphingobium</taxon>
    </lineage>
</organism>
<dbReference type="PANTHER" id="PTHR34597:SF3">
    <property type="entry name" value="OUTER MEMBRANE TRANSPORTER CDIB"/>
    <property type="match status" value="1"/>
</dbReference>
<reference evidence="8 9" key="1">
    <citation type="submission" date="2017-08" db="EMBL/GenBank/DDBJ databases">
        <title>Infants hospitalized years apart are colonized by the same room-sourced microbial strains.</title>
        <authorList>
            <person name="Brooks B."/>
            <person name="Olm M.R."/>
            <person name="Firek B.A."/>
            <person name="Baker R."/>
            <person name="Thomas B.C."/>
            <person name="Morowitz M.J."/>
            <person name="Banfield J.F."/>
        </authorList>
    </citation>
    <scope>NUCLEOTIDE SEQUENCE [LARGE SCALE GENOMIC DNA]</scope>
    <source>
        <strain evidence="8">S2_005_002_R2_33</strain>
    </source>
</reference>
<dbReference type="GO" id="GO:0098046">
    <property type="term" value="C:type V protein secretion system complex"/>
    <property type="evidence" value="ECO:0007669"/>
    <property type="project" value="TreeGrafter"/>
</dbReference>
<evidence type="ECO:0000256" key="2">
    <source>
        <dbReference type="ARBA" id="ARBA00022692"/>
    </source>
</evidence>
<evidence type="ECO:0000259" key="7">
    <source>
        <dbReference type="Pfam" id="PF08479"/>
    </source>
</evidence>
<sequence length="583" mass="63195">MMQSKKSRSRVVPALTASALLALTLPTLAFAQDFERRLPQMPPGPGAPQVPVPPQAAPLPADGTTLVPVLRGLVFVNGPGAVQPAGIAPESLGQGIAVRGLPLLSGPAFDAAVRPYLGRPLTRADLDALVRTVQDTYRAGEHPFVDVSVPPQNVQSGVVQVVVTEYRVGAIEVTGNRHFSTRLIRGMSDLEPGEVLTLPRLREALDDYNRNSFLTVDGVLRPGQGTGTTDLVLEAHDRLPLRVYGGYDNQGVATLGRDEWFVGFNWGNVLGTGQILSYQFTRSFEGRYTSHSASDVIPISPADKLLIFGAYATQKPRIAELFDSKGHSGQVSARFVHDLRGRGALKTSIQLGIDYKRADSNLEFLGFRVLDTAVEVFQLPIVFTASLDDRLGQTVIENQMVFSPGGVTAHNHDADLQQLVPYAKSTYAYDRISVTRTTWLPGRMSWVLRGMAQIATSNLPYSEQLAAGGLGSVRGYDPNTALGSEGFLLKTELNAPSFSVISGSGAFQDQMQLGLFVDYGKVWQRRRLPDSPKNAELVSVGGKVHYTLGCYLDLEVDLGHQLQKAPFARDRDTRLAVMATVGF</sequence>
<dbReference type="GO" id="GO:0046819">
    <property type="term" value="P:protein secretion by the type V secretion system"/>
    <property type="evidence" value="ECO:0007669"/>
    <property type="project" value="TreeGrafter"/>
</dbReference>
<name>A0A2W5NMJ9_9SPHN</name>
<accession>A0A2W5NMJ9</accession>
<evidence type="ECO:0000259" key="5">
    <source>
        <dbReference type="Pfam" id="PF03865"/>
    </source>
</evidence>
<keyword evidence="4" id="KW-0732">Signal</keyword>
<evidence type="ECO:0000256" key="3">
    <source>
        <dbReference type="ARBA" id="ARBA00023237"/>
    </source>
</evidence>
<keyword evidence="1" id="KW-0472">Membrane</keyword>
<keyword evidence="1" id="KW-1134">Transmembrane beta strand</keyword>
<feature type="domain" description="POTRA" evidence="6">
    <location>
        <begin position="166"/>
        <end position="215"/>
    </location>
</feature>
<evidence type="ECO:0000313" key="9">
    <source>
        <dbReference type="Proteomes" id="UP000249082"/>
    </source>
</evidence>
<dbReference type="Gene3D" id="3.10.20.310">
    <property type="entry name" value="membrane protein fhac"/>
    <property type="match status" value="1"/>
</dbReference>
<evidence type="ECO:0000259" key="6">
    <source>
        <dbReference type="Pfam" id="PF07244"/>
    </source>
</evidence>
<dbReference type="AlphaFoldDB" id="A0A2W5NMJ9"/>
<dbReference type="InterPro" id="IPR013686">
    <property type="entry name" value="Polypept-transport_assoc_ShlB"/>
</dbReference>
<feature type="chain" id="PRO_5016157922" description="ShlB/FhaC/HecB family hemolysin secretion/activation protein" evidence="4">
    <location>
        <begin position="32"/>
        <end position="583"/>
    </location>
</feature>
<dbReference type="GO" id="GO:0008320">
    <property type="term" value="F:protein transmembrane transporter activity"/>
    <property type="evidence" value="ECO:0007669"/>
    <property type="project" value="TreeGrafter"/>
</dbReference>
<dbReference type="Proteomes" id="UP000249082">
    <property type="component" value="Unassembled WGS sequence"/>
</dbReference>